<feature type="compositionally biased region" description="Basic residues" evidence="1">
    <location>
        <begin position="197"/>
        <end position="208"/>
    </location>
</feature>
<evidence type="ECO:0000256" key="1">
    <source>
        <dbReference type="SAM" id="MobiDB-lite"/>
    </source>
</evidence>
<feature type="compositionally biased region" description="Basic residues" evidence="1">
    <location>
        <begin position="18"/>
        <end position="28"/>
    </location>
</feature>
<comment type="caution">
    <text evidence="2">The sequence shown here is derived from an EMBL/GenBank/DDBJ whole genome shotgun (WGS) entry which is preliminary data.</text>
</comment>
<feature type="compositionally biased region" description="Low complexity" evidence="1">
    <location>
        <begin position="174"/>
        <end position="195"/>
    </location>
</feature>
<dbReference type="PANTHER" id="PTHR33087">
    <property type="entry name" value="OS07G0539200 PROTEIN"/>
    <property type="match status" value="1"/>
</dbReference>
<dbReference type="PANTHER" id="PTHR33087:SF51">
    <property type="entry name" value="CCHC-TYPE DOMAIN-CONTAINING PROTEIN"/>
    <property type="match status" value="1"/>
</dbReference>
<sequence length="401" mass="44151">MVVVSPPPPPGVPSPPAPRRRSLRARRTPPRERPPAGRSPSLPRRQEPLPVPPPPSLFFLPWDARSRSAGATIPLPPASQAAAHRRSWKCSAWARSRRRPRCLPSPALPVSWRPRWPLTRFSWPRPPQLLHARHLASSWRRTGATTGCLRQPIGLLPEDPRPQRLVWRPKNSVAGKGAPPAATTPAALGDAPAAPHGRNRRCRVRRRRNTDPVASEDASGDDDLELAPAVSSGGEDRPAACRRPCKILDRSESISQREDGLATALVVTVLSGNADSILTSLASRFEIEASSLALKRFGERRFLLILLNVETAERVFNGGRPFTCTLPPLRLYLRRWSRLLDSKAASLSTPVEVELRGIPAHAWELAMAELLLSDYCWIAGVHPDAADTFKVMALSSRPSLR</sequence>
<dbReference type="AlphaFoldDB" id="A0A8T0PIY5"/>
<accession>A0A8T0PIY5</accession>
<proteinExistence type="predicted"/>
<dbReference type="EMBL" id="CM029051">
    <property type="protein sequence ID" value="KAG2562287.1"/>
    <property type="molecule type" value="Genomic_DNA"/>
</dbReference>
<name>A0A8T0PIY5_PANVG</name>
<evidence type="ECO:0000313" key="3">
    <source>
        <dbReference type="Proteomes" id="UP000823388"/>
    </source>
</evidence>
<protein>
    <recommendedName>
        <fullName evidence="4">DUF4283 domain-containing protein</fullName>
    </recommendedName>
</protein>
<reference evidence="2 3" key="1">
    <citation type="submission" date="2020-05" db="EMBL/GenBank/DDBJ databases">
        <title>WGS assembly of Panicum virgatum.</title>
        <authorList>
            <person name="Lovell J.T."/>
            <person name="Jenkins J."/>
            <person name="Shu S."/>
            <person name="Juenger T.E."/>
            <person name="Schmutz J."/>
        </authorList>
    </citation>
    <scope>NUCLEOTIDE SEQUENCE [LARGE SCALE GENOMIC DNA]</scope>
    <source>
        <strain evidence="3">cv. AP13</strain>
    </source>
</reference>
<dbReference type="InterPro" id="IPR053253">
    <property type="entry name" value="Sex_diff_modulator"/>
</dbReference>
<keyword evidence="3" id="KW-1185">Reference proteome</keyword>
<feature type="region of interest" description="Disordered" evidence="1">
    <location>
        <begin position="1"/>
        <end position="54"/>
    </location>
</feature>
<evidence type="ECO:0008006" key="4">
    <source>
        <dbReference type="Google" id="ProtNLM"/>
    </source>
</evidence>
<feature type="region of interest" description="Disordered" evidence="1">
    <location>
        <begin position="170"/>
        <end position="238"/>
    </location>
</feature>
<evidence type="ECO:0000313" key="2">
    <source>
        <dbReference type="EMBL" id="KAG2562287.1"/>
    </source>
</evidence>
<feature type="compositionally biased region" description="Pro residues" evidence="1">
    <location>
        <begin position="1"/>
        <end position="17"/>
    </location>
</feature>
<gene>
    <name evidence="2" type="ORF">PVAP13_8KG123003</name>
</gene>
<organism evidence="2 3">
    <name type="scientific">Panicum virgatum</name>
    <name type="common">Blackwell switchgrass</name>
    <dbReference type="NCBI Taxonomy" id="38727"/>
    <lineage>
        <taxon>Eukaryota</taxon>
        <taxon>Viridiplantae</taxon>
        <taxon>Streptophyta</taxon>
        <taxon>Embryophyta</taxon>
        <taxon>Tracheophyta</taxon>
        <taxon>Spermatophyta</taxon>
        <taxon>Magnoliopsida</taxon>
        <taxon>Liliopsida</taxon>
        <taxon>Poales</taxon>
        <taxon>Poaceae</taxon>
        <taxon>PACMAD clade</taxon>
        <taxon>Panicoideae</taxon>
        <taxon>Panicodae</taxon>
        <taxon>Paniceae</taxon>
        <taxon>Panicinae</taxon>
        <taxon>Panicum</taxon>
        <taxon>Panicum sect. Hiantes</taxon>
    </lineage>
</organism>
<dbReference type="Proteomes" id="UP000823388">
    <property type="component" value="Chromosome 8K"/>
</dbReference>